<evidence type="ECO:0000313" key="3">
    <source>
        <dbReference type="Proteomes" id="UP001367508"/>
    </source>
</evidence>
<feature type="transmembrane region" description="Helical" evidence="1">
    <location>
        <begin position="182"/>
        <end position="201"/>
    </location>
</feature>
<accession>A0AAN9LJ25</accession>
<reference evidence="2 3" key="1">
    <citation type="submission" date="2024-01" db="EMBL/GenBank/DDBJ databases">
        <title>The genomes of 5 underutilized Papilionoideae crops provide insights into root nodulation and disease resistanc.</title>
        <authorList>
            <person name="Jiang F."/>
        </authorList>
    </citation>
    <scope>NUCLEOTIDE SEQUENCE [LARGE SCALE GENOMIC DNA]</scope>
    <source>
        <strain evidence="2">LVBAO_FW01</strain>
        <tissue evidence="2">Leaves</tissue>
    </source>
</reference>
<keyword evidence="1" id="KW-0472">Membrane</keyword>
<dbReference type="PROSITE" id="PS51257">
    <property type="entry name" value="PROKAR_LIPOPROTEIN"/>
    <property type="match status" value="1"/>
</dbReference>
<dbReference type="PANTHER" id="PTHR34658:SF2">
    <property type="entry name" value="OS01G0151800 PROTEIN"/>
    <property type="match status" value="1"/>
</dbReference>
<evidence type="ECO:0000313" key="2">
    <source>
        <dbReference type="EMBL" id="KAK7336970.1"/>
    </source>
</evidence>
<evidence type="ECO:0000256" key="1">
    <source>
        <dbReference type="SAM" id="Phobius"/>
    </source>
</evidence>
<protein>
    <submittedName>
        <fullName evidence="2">Uncharacterized protein</fullName>
    </submittedName>
</protein>
<proteinExistence type="predicted"/>
<keyword evidence="1" id="KW-0812">Transmembrane</keyword>
<dbReference type="EMBL" id="JAYMYQ010000004">
    <property type="protein sequence ID" value="KAK7336970.1"/>
    <property type="molecule type" value="Genomic_DNA"/>
</dbReference>
<dbReference type="PANTHER" id="PTHR34658">
    <property type="entry name" value="OS01G0151800 PROTEIN"/>
    <property type="match status" value="1"/>
</dbReference>
<keyword evidence="1" id="KW-1133">Transmembrane helix</keyword>
<sequence length="210" mass="23032">MDKADGIIAKKIIGMDIGNDYHQSVMFISSCSEGVRSCSRLSAVKGRTYVIKSVSERPAEEDVSDWYPPTQNTNSFIHYSHHPKVPKMSLWLSNLVRLYFTTPWPILTYAATWITLLTLTVAVASFSPQVAFVSAISPSSSFSQKCNTDGSIRMPLDVPGDILCFPAHTFVKSKIDLIVPPVFAAAIVAASACVVRAVGLWEHDQTSSDF</sequence>
<gene>
    <name evidence="2" type="ORF">VNO77_17524</name>
</gene>
<dbReference type="Proteomes" id="UP001367508">
    <property type="component" value="Unassembled WGS sequence"/>
</dbReference>
<dbReference type="AlphaFoldDB" id="A0AAN9LJ25"/>
<feature type="transmembrane region" description="Helical" evidence="1">
    <location>
        <begin position="106"/>
        <end position="126"/>
    </location>
</feature>
<organism evidence="2 3">
    <name type="scientific">Canavalia gladiata</name>
    <name type="common">Sword bean</name>
    <name type="synonym">Dolichos gladiatus</name>
    <dbReference type="NCBI Taxonomy" id="3824"/>
    <lineage>
        <taxon>Eukaryota</taxon>
        <taxon>Viridiplantae</taxon>
        <taxon>Streptophyta</taxon>
        <taxon>Embryophyta</taxon>
        <taxon>Tracheophyta</taxon>
        <taxon>Spermatophyta</taxon>
        <taxon>Magnoliopsida</taxon>
        <taxon>eudicotyledons</taxon>
        <taxon>Gunneridae</taxon>
        <taxon>Pentapetalae</taxon>
        <taxon>rosids</taxon>
        <taxon>fabids</taxon>
        <taxon>Fabales</taxon>
        <taxon>Fabaceae</taxon>
        <taxon>Papilionoideae</taxon>
        <taxon>50 kb inversion clade</taxon>
        <taxon>NPAAA clade</taxon>
        <taxon>indigoferoid/millettioid clade</taxon>
        <taxon>Phaseoleae</taxon>
        <taxon>Canavalia</taxon>
    </lineage>
</organism>
<name>A0AAN9LJ25_CANGL</name>
<comment type="caution">
    <text evidence="2">The sequence shown here is derived from an EMBL/GenBank/DDBJ whole genome shotgun (WGS) entry which is preliminary data.</text>
</comment>
<keyword evidence="3" id="KW-1185">Reference proteome</keyword>